<sequence>MQEKLATEPRVITSGETAFVYDMATLINAVYQMTIELTREGNVPKRIVKKLRPLLKGQERIDWDENDIYINMMIHYLLGARILTQIQPPLDSAKFRLAPGPRFEQWANNNILEQTCQMLEGWQGSYNWVDVPRASSGERDYFYDSYTFSQQLRPLLLKQLCAYPVGSWYSVETLVQEIWEAHPELAKQQKWKGSFFNRYNGTAKKDSQRDLYVEWALEAAPTFINMLYSSLIEMNIVDVGNDPLEDGYKLHLSSCAFRLTELGGQAIAQVIDTKSDKKTKAKAQPRQKSLIVQPNYEILLLQLDLPSLYSILPFTQVKQVQMASTLLLTQGSILRALQHGLSIEKILTILQKLSQKELPQNVVYSLQDWVRQHKHATISQIALLELSDEETATRLAQHPTLVKMNVRQLAPTLLAIPFNDSGNVNYQSLQQLMDKENISLDFLGPSNSRRYRDSDYY</sequence>
<reference evidence="2 3" key="1">
    <citation type="journal article" date="2021" name="Int. J. Syst. Evol. Microbiol.">
        <title>Reticulibacter mediterranei gen. nov., sp. nov., within the new family Reticulibacteraceae fam. nov., and Ktedonospora formicarum gen. nov., sp. nov., Ktedonobacter robiniae sp. nov., Dictyobacter formicarum sp. nov. and Dictyobacter arantiisoli sp. nov., belonging to the class Ktedonobacteria.</title>
        <authorList>
            <person name="Yabe S."/>
            <person name="Zheng Y."/>
            <person name="Wang C.M."/>
            <person name="Sakai Y."/>
            <person name="Abe K."/>
            <person name="Yokota A."/>
            <person name="Donadio S."/>
            <person name="Cavaletti L."/>
            <person name="Monciardini P."/>
        </authorList>
    </citation>
    <scope>NUCLEOTIDE SEQUENCE [LARGE SCALE GENOMIC DNA]</scope>
    <source>
        <strain evidence="2 3">SOSP1-9</strain>
    </source>
</reference>
<dbReference type="RefSeq" id="WP_201364221.1">
    <property type="nucleotide sequence ID" value="NZ_BNJJ01000013.1"/>
</dbReference>
<gene>
    <name evidence="2" type="ORF">KSZ_46040</name>
</gene>
<dbReference type="EMBL" id="BNJJ01000013">
    <property type="protein sequence ID" value="GHO86598.1"/>
    <property type="molecule type" value="Genomic_DNA"/>
</dbReference>
<keyword evidence="3" id="KW-1185">Reference proteome</keyword>
<evidence type="ECO:0000313" key="3">
    <source>
        <dbReference type="Proteomes" id="UP000635565"/>
    </source>
</evidence>
<evidence type="ECO:0000259" key="1">
    <source>
        <dbReference type="Pfam" id="PF13625"/>
    </source>
</evidence>
<organism evidence="2 3">
    <name type="scientific">Dictyobacter formicarum</name>
    <dbReference type="NCBI Taxonomy" id="2778368"/>
    <lineage>
        <taxon>Bacteria</taxon>
        <taxon>Bacillati</taxon>
        <taxon>Chloroflexota</taxon>
        <taxon>Ktedonobacteria</taxon>
        <taxon>Ktedonobacterales</taxon>
        <taxon>Dictyobacteraceae</taxon>
        <taxon>Dictyobacter</taxon>
    </lineage>
</organism>
<feature type="domain" description="Helicase XPB/Ssl2 N-terminal" evidence="1">
    <location>
        <begin position="290"/>
        <end position="410"/>
    </location>
</feature>
<protein>
    <recommendedName>
        <fullName evidence="1">Helicase XPB/Ssl2 N-terminal domain-containing protein</fullName>
    </recommendedName>
</protein>
<dbReference type="Pfam" id="PF13625">
    <property type="entry name" value="Helicase_C_3"/>
    <property type="match status" value="1"/>
</dbReference>
<evidence type="ECO:0000313" key="2">
    <source>
        <dbReference type="EMBL" id="GHO86598.1"/>
    </source>
</evidence>
<dbReference type="InterPro" id="IPR032830">
    <property type="entry name" value="XPB/Ssl2_N"/>
</dbReference>
<accession>A0ABQ3VMK5</accession>
<name>A0ABQ3VMK5_9CHLR</name>
<comment type="caution">
    <text evidence="2">The sequence shown here is derived from an EMBL/GenBank/DDBJ whole genome shotgun (WGS) entry which is preliminary data.</text>
</comment>
<dbReference type="Proteomes" id="UP000635565">
    <property type="component" value="Unassembled WGS sequence"/>
</dbReference>
<proteinExistence type="predicted"/>